<sequence>MDFVKEQINSAVKNASSGTTSDKNKNNADPKSTTSPQQDQGQQQPDLAKTISQTMASLQAGGSGGGKGTTGGGLLPAELSSEQLSQLGRELGAGVAAERGKNPDKNTEAIGADTLKRVRDLQSHGQHGLEGVEGDAAALQGGMHQMAEKETLQEAVKQGRALLTQQEQQGKGEVEGETTTTSIPGTTNKPVTRSKAATLGGDSAGFS</sequence>
<feature type="region of interest" description="Disordered" evidence="1">
    <location>
        <begin position="164"/>
        <end position="207"/>
    </location>
</feature>
<feature type="compositionally biased region" description="Low complexity" evidence="1">
    <location>
        <begin position="164"/>
        <end position="187"/>
    </location>
</feature>
<accession>A0ABR1UD91</accession>
<evidence type="ECO:0000313" key="2">
    <source>
        <dbReference type="EMBL" id="KAK8056060.1"/>
    </source>
</evidence>
<feature type="compositionally biased region" description="Polar residues" evidence="1">
    <location>
        <begin position="7"/>
        <end position="21"/>
    </location>
</feature>
<feature type="region of interest" description="Disordered" evidence="1">
    <location>
        <begin position="1"/>
        <end position="112"/>
    </location>
</feature>
<keyword evidence="3" id="KW-1185">Reference proteome</keyword>
<comment type="caution">
    <text evidence="2">The sequence shown here is derived from an EMBL/GenBank/DDBJ whole genome shotgun (WGS) entry which is preliminary data.</text>
</comment>
<evidence type="ECO:0000256" key="1">
    <source>
        <dbReference type="SAM" id="MobiDB-lite"/>
    </source>
</evidence>
<feature type="compositionally biased region" description="Basic and acidic residues" evidence="1">
    <location>
        <begin position="98"/>
        <end position="107"/>
    </location>
</feature>
<reference evidence="2 3" key="1">
    <citation type="submission" date="2023-01" db="EMBL/GenBank/DDBJ databases">
        <title>Analysis of 21 Apiospora genomes using comparative genomics revels a genus with tremendous synthesis potential of carbohydrate active enzymes and secondary metabolites.</title>
        <authorList>
            <person name="Sorensen T."/>
        </authorList>
    </citation>
    <scope>NUCLEOTIDE SEQUENCE [LARGE SCALE GENOMIC DNA]</scope>
    <source>
        <strain evidence="2 3">CBS 33761</strain>
    </source>
</reference>
<proteinExistence type="predicted"/>
<evidence type="ECO:0000313" key="3">
    <source>
        <dbReference type="Proteomes" id="UP001444661"/>
    </source>
</evidence>
<dbReference type="Proteomes" id="UP001444661">
    <property type="component" value="Unassembled WGS sequence"/>
</dbReference>
<feature type="compositionally biased region" description="Gly residues" evidence="1">
    <location>
        <begin position="61"/>
        <end position="74"/>
    </location>
</feature>
<organism evidence="2 3">
    <name type="scientific">Apiospora rasikravindrae</name>
    <dbReference type="NCBI Taxonomy" id="990691"/>
    <lineage>
        <taxon>Eukaryota</taxon>
        <taxon>Fungi</taxon>
        <taxon>Dikarya</taxon>
        <taxon>Ascomycota</taxon>
        <taxon>Pezizomycotina</taxon>
        <taxon>Sordariomycetes</taxon>
        <taxon>Xylariomycetidae</taxon>
        <taxon>Amphisphaeriales</taxon>
        <taxon>Apiosporaceae</taxon>
        <taxon>Apiospora</taxon>
    </lineage>
</organism>
<gene>
    <name evidence="2" type="ORF">PG993_001287</name>
</gene>
<dbReference type="EMBL" id="JAQQWK010000001">
    <property type="protein sequence ID" value="KAK8056060.1"/>
    <property type="molecule type" value="Genomic_DNA"/>
</dbReference>
<protein>
    <submittedName>
        <fullName evidence="2">Uncharacterized protein</fullName>
    </submittedName>
</protein>
<feature type="compositionally biased region" description="Low complexity" evidence="1">
    <location>
        <begin position="36"/>
        <end position="46"/>
    </location>
</feature>
<name>A0ABR1UD91_9PEZI</name>